<evidence type="ECO:0000256" key="13">
    <source>
        <dbReference type="PIRNR" id="PIRNR001365"/>
    </source>
</evidence>
<feature type="active site" description="Schiff-base intermediate with substrate" evidence="12 14">
    <location>
        <position position="163"/>
    </location>
</feature>
<dbReference type="PROSITE" id="PS00665">
    <property type="entry name" value="DHDPS_1"/>
    <property type="match status" value="1"/>
</dbReference>
<comment type="catalytic activity">
    <reaction evidence="11 12">
        <text>L-aspartate 4-semialdehyde + pyruvate = (2S,4S)-4-hydroxy-2,3,4,5-tetrahydrodipicolinate + H2O + H(+)</text>
        <dbReference type="Rhea" id="RHEA:34171"/>
        <dbReference type="ChEBI" id="CHEBI:15361"/>
        <dbReference type="ChEBI" id="CHEBI:15377"/>
        <dbReference type="ChEBI" id="CHEBI:15378"/>
        <dbReference type="ChEBI" id="CHEBI:67139"/>
        <dbReference type="ChEBI" id="CHEBI:537519"/>
        <dbReference type="EC" id="4.3.3.7"/>
    </reaction>
</comment>
<dbReference type="Proteomes" id="UP000018149">
    <property type="component" value="Chromosome I"/>
</dbReference>
<dbReference type="PRINTS" id="PR00146">
    <property type="entry name" value="DHPICSNTHASE"/>
</dbReference>
<keyword evidence="10 12" id="KW-0704">Schiff base</keyword>
<dbReference type="Pfam" id="PF00701">
    <property type="entry name" value="DHDPS"/>
    <property type="match status" value="1"/>
</dbReference>
<evidence type="ECO:0000256" key="6">
    <source>
        <dbReference type="ARBA" id="ARBA00022605"/>
    </source>
</evidence>
<dbReference type="SUPFAM" id="SSF51569">
    <property type="entry name" value="Aldolase"/>
    <property type="match status" value="1"/>
</dbReference>
<dbReference type="PROSITE" id="PS00666">
    <property type="entry name" value="DHDPS_2"/>
    <property type="match status" value="1"/>
</dbReference>
<keyword evidence="9 12" id="KW-0456">Lyase</keyword>
<evidence type="ECO:0000256" key="4">
    <source>
        <dbReference type="ARBA" id="ARBA00012086"/>
    </source>
</evidence>
<organism evidence="16 17">
    <name type="scientific">Rickettsia monacensis</name>
    <dbReference type="NCBI Taxonomy" id="109232"/>
    <lineage>
        <taxon>Bacteria</taxon>
        <taxon>Pseudomonadati</taxon>
        <taxon>Pseudomonadota</taxon>
        <taxon>Alphaproteobacteria</taxon>
        <taxon>Rickettsiales</taxon>
        <taxon>Rickettsiaceae</taxon>
        <taxon>Rickettsieae</taxon>
        <taxon>Rickettsia</taxon>
        <taxon>spotted fever group</taxon>
    </lineage>
</organism>
<evidence type="ECO:0000313" key="17">
    <source>
        <dbReference type="Proteomes" id="UP000018149"/>
    </source>
</evidence>
<dbReference type="EC" id="4.3.3.7" evidence="4 12"/>
<evidence type="ECO:0000256" key="10">
    <source>
        <dbReference type="ARBA" id="ARBA00023270"/>
    </source>
</evidence>
<evidence type="ECO:0000256" key="9">
    <source>
        <dbReference type="ARBA" id="ARBA00023239"/>
    </source>
</evidence>
<dbReference type="STRING" id="109232.RMONA_05180"/>
<comment type="function">
    <text evidence="1 12">Catalyzes the condensation of (S)-aspartate-beta-semialdehyde [(S)-ASA] and pyruvate to 4-hydroxy-tetrahydrodipicolinate (HTPA).</text>
</comment>
<evidence type="ECO:0000256" key="5">
    <source>
        <dbReference type="ARBA" id="ARBA00022490"/>
    </source>
</evidence>
<keyword evidence="17" id="KW-1185">Reference proteome</keyword>
<evidence type="ECO:0000256" key="7">
    <source>
        <dbReference type="ARBA" id="ARBA00022915"/>
    </source>
</evidence>
<comment type="pathway">
    <text evidence="2 12">Amino-acid biosynthesis; L-lysine biosynthesis via DAP pathway; (S)-tetrahydrodipicolinate from L-aspartate: step 3/4.</text>
</comment>
<name>A0A0B7J538_9RICK</name>
<evidence type="ECO:0000256" key="3">
    <source>
        <dbReference type="ARBA" id="ARBA00007592"/>
    </source>
</evidence>
<evidence type="ECO:0000256" key="1">
    <source>
        <dbReference type="ARBA" id="ARBA00003294"/>
    </source>
</evidence>
<evidence type="ECO:0000256" key="2">
    <source>
        <dbReference type="ARBA" id="ARBA00005120"/>
    </source>
</evidence>
<gene>
    <name evidence="12 16" type="primary">dapA</name>
    <name evidence="16" type="ORF">RMONA_05180</name>
</gene>
<dbReference type="HAMAP" id="MF_00418">
    <property type="entry name" value="DapA"/>
    <property type="match status" value="1"/>
</dbReference>
<dbReference type="CDD" id="cd00950">
    <property type="entry name" value="DHDPS"/>
    <property type="match status" value="1"/>
</dbReference>
<dbReference type="InterPro" id="IPR002220">
    <property type="entry name" value="DapA-like"/>
</dbReference>
<accession>A0A0B7J538</accession>
<reference evidence="17" key="2">
    <citation type="submission" date="2015-01" db="EMBL/GenBank/DDBJ databases">
        <authorList>
            <person name="Felsheim R."/>
        </authorList>
    </citation>
    <scope>NUCLEOTIDE SEQUENCE [LARGE SCALE GENOMIC DNA]</scope>
    <source>
        <strain evidence="17">IrR/Munich</strain>
    </source>
</reference>
<evidence type="ECO:0000313" key="16">
    <source>
        <dbReference type="EMBL" id="CEO17414.1"/>
    </source>
</evidence>
<protein>
    <recommendedName>
        <fullName evidence="4 12">4-hydroxy-tetrahydrodipicolinate synthase</fullName>
        <shortName evidence="12">HTPA synthase</shortName>
        <ecNumber evidence="4 12">4.3.3.7</ecNumber>
    </recommendedName>
</protein>
<dbReference type="NCBIfam" id="TIGR00674">
    <property type="entry name" value="dapA"/>
    <property type="match status" value="1"/>
</dbReference>
<keyword evidence="5 12" id="KW-0963">Cytoplasm</keyword>
<dbReference type="AlphaFoldDB" id="A0A0B7J538"/>
<evidence type="ECO:0000256" key="12">
    <source>
        <dbReference type="HAMAP-Rule" id="MF_00418"/>
    </source>
</evidence>
<feature type="active site" description="Proton donor/acceptor" evidence="12 14">
    <location>
        <position position="135"/>
    </location>
</feature>
<comment type="similarity">
    <text evidence="3 12 13">Belongs to the DapA family.</text>
</comment>
<evidence type="ECO:0000256" key="11">
    <source>
        <dbReference type="ARBA" id="ARBA00047836"/>
    </source>
</evidence>
<dbReference type="PIRSF" id="PIRSF001365">
    <property type="entry name" value="DHDPS"/>
    <property type="match status" value="1"/>
</dbReference>
<dbReference type="GO" id="GO:0008700">
    <property type="term" value="F:(R,S)-4-hydroxy-2-oxoglutarate aldolase activity"/>
    <property type="evidence" value="ECO:0007669"/>
    <property type="project" value="TreeGrafter"/>
</dbReference>
<dbReference type="GO" id="GO:0019877">
    <property type="term" value="P:diaminopimelate biosynthetic process"/>
    <property type="evidence" value="ECO:0007669"/>
    <property type="project" value="UniProtKB-UniRule"/>
</dbReference>
<dbReference type="GO" id="GO:0005737">
    <property type="term" value="C:cytoplasm"/>
    <property type="evidence" value="ECO:0007669"/>
    <property type="project" value="UniProtKB-SubCell"/>
</dbReference>
<dbReference type="PANTHER" id="PTHR12128">
    <property type="entry name" value="DIHYDRODIPICOLINATE SYNTHASE"/>
    <property type="match status" value="1"/>
</dbReference>
<dbReference type="EMBL" id="LN794217">
    <property type="protein sequence ID" value="CEO17414.1"/>
    <property type="molecule type" value="Genomic_DNA"/>
</dbReference>
<sequence length="294" mass="32578">MHNIFKGLITALITPFKDNKLDLYALERILKYQIKHEVDAVLIAGSTGEGSSLSFEEYKLLLQTSVEIVNKRIPIISGCSSNNTAYARELAAESTKIGVDGFMASPPSYVKPTQHGIYKHFEALHEACNLPIMLYSAPTRSGVDFSDETILKLSKLLRILALKDCGVDLERPLRIRAIVKEDFNILTGNDEVVLAFNAQGGVGWTSVASNIAPNMCKELLEKWYKNDTKGALGIHQKLLPLYKALFVESNPIPIKYAAHYLGLCENEIRLPLTEASDSAKKQIENIITSLSIKI</sequence>
<dbReference type="UniPathway" id="UPA00034">
    <property type="reaction ID" value="UER00017"/>
</dbReference>
<evidence type="ECO:0000256" key="14">
    <source>
        <dbReference type="PIRSR" id="PIRSR001365-1"/>
    </source>
</evidence>
<comment type="caution">
    <text evidence="12">Was originally thought to be a dihydrodipicolinate synthase (DHDPS), catalyzing the condensation of (S)-aspartate-beta-semialdehyde [(S)-ASA] and pyruvate to dihydrodipicolinate (DHDP). However, it was shown in E.coli that the product of the enzymatic reaction is not dihydrodipicolinate but in fact (4S)-4-hydroxy-2,3,4,5-tetrahydro-(2S)-dipicolinic acid (HTPA), and that the consecutive dehydration reaction leading to DHDP is not spontaneous but catalyzed by DapB.</text>
</comment>
<dbReference type="RefSeq" id="WP_023507829.1">
    <property type="nucleotide sequence ID" value="NZ_LN794217.1"/>
</dbReference>
<dbReference type="GO" id="GO:0009436">
    <property type="term" value="P:glyoxylate catabolic process"/>
    <property type="evidence" value="ECO:0007669"/>
    <property type="project" value="TreeGrafter"/>
</dbReference>
<keyword evidence="7 12" id="KW-0220">Diaminopimelate biosynthesis</keyword>
<dbReference type="InterPro" id="IPR005263">
    <property type="entry name" value="DapA"/>
</dbReference>
<dbReference type="HOGENOM" id="CLU_049343_7_1_5"/>
<dbReference type="InterPro" id="IPR020625">
    <property type="entry name" value="Schiff_base-form_aldolases_AS"/>
</dbReference>
<reference evidence="16 17" key="1">
    <citation type="submission" date="2015-01" db="EMBL/GenBank/DDBJ databases">
        <title>Draft genome sequence of Rickettsia monacensis strain IrR/Munich.</title>
        <authorList>
            <person name="Felsheim R.F."/>
            <person name="Johnson S.L."/>
            <person name="Kurtti T.J."/>
            <person name="Munderloh U.G."/>
        </authorList>
    </citation>
    <scope>NUCLEOTIDE SEQUENCE [LARGE SCALE GENOMIC DNA]</scope>
    <source>
        <strain evidence="16 17">IrR/Munich</strain>
    </source>
</reference>
<feature type="binding site" evidence="12">
    <location>
        <position position="205"/>
    </location>
    <ligand>
        <name>pyruvate</name>
        <dbReference type="ChEBI" id="CHEBI:15361"/>
    </ligand>
</feature>
<keyword evidence="6 12" id="KW-0028">Amino-acid biosynthesis</keyword>
<dbReference type="GO" id="GO:0008840">
    <property type="term" value="F:4-hydroxy-tetrahydrodipicolinate synthase activity"/>
    <property type="evidence" value="ECO:0007669"/>
    <property type="project" value="UniProtKB-UniRule"/>
</dbReference>
<dbReference type="GO" id="GO:0009089">
    <property type="term" value="P:lysine biosynthetic process via diaminopimelate"/>
    <property type="evidence" value="ECO:0007669"/>
    <property type="project" value="UniProtKB-UniRule"/>
</dbReference>
<feature type="binding site" evidence="12 15">
    <location>
        <position position="47"/>
    </location>
    <ligand>
        <name>pyruvate</name>
        <dbReference type="ChEBI" id="CHEBI:15361"/>
    </ligand>
</feature>
<evidence type="ECO:0000256" key="8">
    <source>
        <dbReference type="ARBA" id="ARBA00023154"/>
    </source>
</evidence>
<proteinExistence type="inferred from homology"/>
<dbReference type="PANTHER" id="PTHR12128:SF66">
    <property type="entry name" value="4-HYDROXY-2-OXOGLUTARATE ALDOLASE, MITOCHONDRIAL"/>
    <property type="match status" value="1"/>
</dbReference>
<keyword evidence="8 12" id="KW-0457">Lysine biosynthesis</keyword>
<dbReference type="InterPro" id="IPR020624">
    <property type="entry name" value="Schiff_base-form_aldolases_CS"/>
</dbReference>
<feature type="site" description="Part of a proton relay during catalysis" evidence="12">
    <location>
        <position position="109"/>
    </location>
</feature>
<dbReference type="SMART" id="SM01130">
    <property type="entry name" value="DHDPS"/>
    <property type="match status" value="1"/>
</dbReference>
<evidence type="ECO:0000256" key="15">
    <source>
        <dbReference type="PIRSR" id="PIRSR001365-2"/>
    </source>
</evidence>
<feature type="site" description="Part of a proton relay during catalysis" evidence="12">
    <location>
        <position position="46"/>
    </location>
</feature>
<dbReference type="InterPro" id="IPR013785">
    <property type="entry name" value="Aldolase_TIM"/>
</dbReference>
<dbReference type="Gene3D" id="3.20.20.70">
    <property type="entry name" value="Aldolase class I"/>
    <property type="match status" value="1"/>
</dbReference>
<comment type="subcellular location">
    <subcellularLocation>
        <location evidence="12">Cytoplasm</location>
    </subcellularLocation>
</comment>
<comment type="subunit">
    <text evidence="12">Homotetramer; dimer of dimers.</text>
</comment>
<dbReference type="KEGG" id="rmc:RMONA_05180"/>